<evidence type="ECO:0000256" key="1">
    <source>
        <dbReference type="SAM" id="MobiDB-lite"/>
    </source>
</evidence>
<evidence type="ECO:0000313" key="3">
    <source>
        <dbReference type="Proteomes" id="UP000316628"/>
    </source>
</evidence>
<sequence>MRDAPTGYTSAMGAQPHVAASSQWVDEDGVRQPSGDVHAWTPGTNQTLCGRALSRSGLGRFRHVPWADAVWLAQTAEQNLWLCPRCVAATTPRAERDGRKWTRHRPRP</sequence>
<dbReference type="Proteomes" id="UP000316628">
    <property type="component" value="Unassembled WGS sequence"/>
</dbReference>
<comment type="caution">
    <text evidence="2">The sequence shown here is derived from an EMBL/GenBank/DDBJ whole genome shotgun (WGS) entry which is preliminary data.</text>
</comment>
<evidence type="ECO:0000313" key="2">
    <source>
        <dbReference type="EMBL" id="TQM78375.1"/>
    </source>
</evidence>
<accession>A0A543J6A5</accession>
<organism evidence="2 3">
    <name type="scientific">Saccharothrix saharensis</name>
    <dbReference type="NCBI Taxonomy" id="571190"/>
    <lineage>
        <taxon>Bacteria</taxon>
        <taxon>Bacillati</taxon>
        <taxon>Actinomycetota</taxon>
        <taxon>Actinomycetes</taxon>
        <taxon>Pseudonocardiales</taxon>
        <taxon>Pseudonocardiaceae</taxon>
        <taxon>Saccharothrix</taxon>
    </lineage>
</organism>
<dbReference type="EMBL" id="VFPP01000001">
    <property type="protein sequence ID" value="TQM78375.1"/>
    <property type="molecule type" value="Genomic_DNA"/>
</dbReference>
<name>A0A543J6A5_9PSEU</name>
<reference evidence="2 3" key="1">
    <citation type="submission" date="2019-06" db="EMBL/GenBank/DDBJ databases">
        <title>Sequencing the genomes of 1000 actinobacteria strains.</title>
        <authorList>
            <person name="Klenk H.-P."/>
        </authorList>
    </citation>
    <scope>NUCLEOTIDE SEQUENCE [LARGE SCALE GENOMIC DNA]</scope>
    <source>
        <strain evidence="2 3">DSM 45456</strain>
    </source>
</reference>
<proteinExistence type="predicted"/>
<gene>
    <name evidence="2" type="ORF">FHX81_0641</name>
</gene>
<dbReference type="AlphaFoldDB" id="A0A543J6A5"/>
<keyword evidence="3" id="KW-1185">Reference proteome</keyword>
<protein>
    <submittedName>
        <fullName evidence="2">Uncharacterized protein</fullName>
    </submittedName>
</protein>
<feature type="region of interest" description="Disordered" evidence="1">
    <location>
        <begin position="1"/>
        <end position="46"/>
    </location>
</feature>